<protein>
    <submittedName>
        <fullName evidence="2">Membrane protein</fullName>
    </submittedName>
</protein>
<dbReference type="PANTHER" id="PTHR38446:SF1">
    <property type="entry name" value="BLL0914 PROTEIN"/>
    <property type="match status" value="1"/>
</dbReference>
<dbReference type="PANTHER" id="PTHR38446">
    <property type="entry name" value="BLL0914 PROTEIN"/>
    <property type="match status" value="1"/>
</dbReference>
<keyword evidence="1" id="KW-0472">Membrane</keyword>
<keyword evidence="1" id="KW-0812">Transmembrane</keyword>
<feature type="transmembrane region" description="Helical" evidence="1">
    <location>
        <begin position="48"/>
        <end position="69"/>
    </location>
</feature>
<evidence type="ECO:0000256" key="1">
    <source>
        <dbReference type="SAM" id="Phobius"/>
    </source>
</evidence>
<dbReference type="InterPro" id="IPR009732">
    <property type="entry name" value="DUF1304"/>
</dbReference>
<dbReference type="RefSeq" id="WP_053195117.1">
    <property type="nucleotide sequence ID" value="NZ_CP011409.1"/>
</dbReference>
<feature type="transmembrane region" description="Helical" evidence="1">
    <location>
        <begin position="75"/>
        <end position="92"/>
    </location>
</feature>
<feature type="transmembrane region" description="Helical" evidence="1">
    <location>
        <begin position="6"/>
        <end position="27"/>
    </location>
</feature>
<dbReference type="Proteomes" id="UP000063429">
    <property type="component" value="Chromosome"/>
</dbReference>
<evidence type="ECO:0000313" key="3">
    <source>
        <dbReference type="Proteomes" id="UP000063429"/>
    </source>
</evidence>
<proteinExistence type="predicted"/>
<name>A0ABN4HSW7_9BURK</name>
<keyword evidence="1" id="KW-1133">Transmembrane helix</keyword>
<evidence type="ECO:0000313" key="2">
    <source>
        <dbReference type="EMBL" id="AKZ61614.1"/>
    </source>
</evidence>
<organism evidence="2 3">
    <name type="scientific">Herbaspirillum hiltneri N3</name>
    <dbReference type="NCBI Taxonomy" id="1262470"/>
    <lineage>
        <taxon>Bacteria</taxon>
        <taxon>Pseudomonadati</taxon>
        <taxon>Pseudomonadota</taxon>
        <taxon>Betaproteobacteria</taxon>
        <taxon>Burkholderiales</taxon>
        <taxon>Oxalobacteraceae</taxon>
        <taxon>Herbaspirillum</taxon>
    </lineage>
</organism>
<dbReference type="EMBL" id="CP011409">
    <property type="protein sequence ID" value="AKZ61614.1"/>
    <property type="molecule type" value="Genomic_DNA"/>
</dbReference>
<reference evidence="3" key="1">
    <citation type="journal article" date="2015" name="Genome Announc.">
        <title>Complete Genome Sequence of Herbaspirillum hiltneri N3 (DSM 17495), Isolated from Surface-Sterilized Wheat Roots.</title>
        <authorList>
            <person name="Guizelini D."/>
            <person name="Saizaki P.M."/>
            <person name="Coimbra N.A."/>
            <person name="Weiss V.A."/>
            <person name="Faoro H."/>
            <person name="Sfeir M.Z."/>
            <person name="Baura V.A."/>
            <person name="Monteiro R.A."/>
            <person name="Chubatsu L.S."/>
            <person name="Souza E.M."/>
            <person name="Cruz L.M."/>
            <person name="Pedrosa F.O."/>
            <person name="Raittz R.T."/>
            <person name="Marchaukoski J.N."/>
            <person name="Steffens M.B."/>
        </authorList>
    </citation>
    <scope>NUCLEOTIDE SEQUENCE [LARGE SCALE GENOMIC DNA]</scope>
    <source>
        <strain evidence="3">N3</strain>
    </source>
</reference>
<keyword evidence="3" id="KW-1185">Reference proteome</keyword>
<sequence length="117" mass="12520">MKLLADILVALIAILHVWILVLEMFLWTRPLGLKTFRQSREAAEASKVLAANQGLYNGFLAAGLAWGLISGDGAIKLFFVACVLVAGIYGGLTAKRSILYVQGLPALLALLALLAVR</sequence>
<accession>A0ABN4HSW7</accession>
<gene>
    <name evidence="2" type="ORF">F506_02065</name>
</gene>
<feature type="transmembrane region" description="Helical" evidence="1">
    <location>
        <begin position="99"/>
        <end position="116"/>
    </location>
</feature>
<dbReference type="Pfam" id="PF06993">
    <property type="entry name" value="DUF1304"/>
    <property type="match status" value="1"/>
</dbReference>